<evidence type="ECO:0000313" key="1">
    <source>
        <dbReference type="EMBL" id="SCM71347.1"/>
    </source>
</evidence>
<protein>
    <submittedName>
        <fullName evidence="1">Uncharacterized protein</fullName>
    </submittedName>
</protein>
<name>A0A212L1I9_9HYPH</name>
<reference evidence="1" key="1">
    <citation type="submission" date="2016-08" db="EMBL/GenBank/DDBJ databases">
        <authorList>
            <person name="Seilhamer J.J."/>
        </authorList>
    </citation>
    <scope>NUCLEOTIDE SEQUENCE</scope>
    <source>
        <strain evidence="1">86</strain>
    </source>
</reference>
<gene>
    <name evidence="1" type="ORF">KL86PLE_100113</name>
</gene>
<organism evidence="1">
    <name type="scientific">uncultured Pleomorphomonas sp</name>
    <dbReference type="NCBI Taxonomy" id="442121"/>
    <lineage>
        <taxon>Bacteria</taxon>
        <taxon>Pseudomonadati</taxon>
        <taxon>Pseudomonadota</taxon>
        <taxon>Alphaproteobacteria</taxon>
        <taxon>Hyphomicrobiales</taxon>
        <taxon>Pleomorphomonadaceae</taxon>
        <taxon>Pleomorphomonas</taxon>
        <taxon>environmental samples</taxon>
    </lineage>
</organism>
<accession>A0A212L1I9</accession>
<proteinExistence type="predicted"/>
<sequence length="78" mass="8095">MTAEIPEFKTYNVVSEWSVGTGFGRVKSEAFIAAGSGCLSGVSVPGGRPGFTGHAAVGDVRRFAGGNRRLEPSCRHGP</sequence>
<dbReference type="AlphaFoldDB" id="A0A212L1I9"/>
<dbReference type="EMBL" id="FMJD01000002">
    <property type="protein sequence ID" value="SCM71347.1"/>
    <property type="molecule type" value="Genomic_DNA"/>
</dbReference>